<feature type="non-terminal residue" evidence="6">
    <location>
        <position position="1"/>
    </location>
</feature>
<evidence type="ECO:0000256" key="2">
    <source>
        <dbReference type="ARBA" id="ARBA00022741"/>
    </source>
</evidence>
<keyword evidence="2" id="KW-0547">Nucleotide-binding</keyword>
<dbReference type="SUPFAM" id="SSF53244">
    <property type="entry name" value="MurD-like peptide ligases, peptide-binding domain"/>
    <property type="match status" value="1"/>
</dbReference>
<dbReference type="Gene3D" id="3.40.1190.10">
    <property type="entry name" value="Mur-like, catalytic domain"/>
    <property type="match status" value="1"/>
</dbReference>
<gene>
    <name evidence="6" type="ORF">CO177_01265</name>
</gene>
<evidence type="ECO:0008006" key="8">
    <source>
        <dbReference type="Google" id="ProtNLM"/>
    </source>
</evidence>
<evidence type="ECO:0000313" key="6">
    <source>
        <dbReference type="EMBL" id="PJA41621.1"/>
    </source>
</evidence>
<dbReference type="Pfam" id="PF02875">
    <property type="entry name" value="Mur_ligase_C"/>
    <property type="match status" value="1"/>
</dbReference>
<feature type="non-terminal residue" evidence="6">
    <location>
        <position position="308"/>
    </location>
</feature>
<evidence type="ECO:0000313" key="7">
    <source>
        <dbReference type="Proteomes" id="UP000231634"/>
    </source>
</evidence>
<dbReference type="PANTHER" id="PTHR43024">
    <property type="entry name" value="UDP-N-ACETYLMURAMOYL-TRIPEPTIDE--D-ALANYL-D-ALANINE LIGASE"/>
    <property type="match status" value="1"/>
</dbReference>
<feature type="domain" description="Mur ligase C-terminal" evidence="4">
    <location>
        <begin position="189"/>
        <end position="308"/>
    </location>
</feature>
<dbReference type="GO" id="GO:0016881">
    <property type="term" value="F:acid-amino acid ligase activity"/>
    <property type="evidence" value="ECO:0007669"/>
    <property type="project" value="InterPro"/>
</dbReference>
<keyword evidence="3" id="KW-0067">ATP-binding</keyword>
<proteinExistence type="predicted"/>
<organism evidence="6 7">
    <name type="scientific">Candidatus Wolfebacteria bacterium CG_4_9_14_3_um_filter_37_9</name>
    <dbReference type="NCBI Taxonomy" id="1975065"/>
    <lineage>
        <taxon>Bacteria</taxon>
        <taxon>Candidatus Wolfeibacteriota</taxon>
    </lineage>
</organism>
<sequence length="308" mass="33808">ILILEYGADRPGDIKYLLEIAKPKIAVISAIGGTPVHIEFYESSQAVAKEKSKLLENLFTSNFAILNFDDEMAMGMKEKTRAKIMTFGFNLPADLSAENLLKAEASAKEGEVPDVKITNFENKYGDNETIGVSFKIEYVGSFVPVFLKNVFGKSHAYAAAIGATVGIIYNMNIVEIAESLSINYKPAKRRMNLILGAKNTHIIDDSYNASPLSMKQALETLRDLKTENKIAILGDMLELGEYSQGAHEEIGRLAAEGVDFLITVGQNGKIIASAAERTGLSKEKILIFDKAEEVIEPVKKIIKNKDLI</sequence>
<dbReference type="InterPro" id="IPR036565">
    <property type="entry name" value="Mur-like_cat_sf"/>
</dbReference>
<protein>
    <recommendedName>
        <fullName evidence="8">UDP-N-acetylmuramoyl-tripeptide--D-alanyl-D-alanine ligase</fullName>
    </recommendedName>
</protein>
<evidence type="ECO:0000256" key="1">
    <source>
        <dbReference type="ARBA" id="ARBA00022598"/>
    </source>
</evidence>
<dbReference type="PANTHER" id="PTHR43024:SF1">
    <property type="entry name" value="UDP-N-ACETYLMURAMOYL-TRIPEPTIDE--D-ALANYL-D-ALANINE LIGASE"/>
    <property type="match status" value="1"/>
</dbReference>
<reference evidence="7" key="1">
    <citation type="submission" date="2017-09" db="EMBL/GenBank/DDBJ databases">
        <title>Depth-based differentiation of microbial function through sediment-hosted aquifers and enrichment of novel symbionts in the deep terrestrial subsurface.</title>
        <authorList>
            <person name="Probst A.J."/>
            <person name="Ladd B."/>
            <person name="Jarett J.K."/>
            <person name="Geller-Mcgrath D.E."/>
            <person name="Sieber C.M.K."/>
            <person name="Emerson J.B."/>
            <person name="Anantharaman K."/>
            <person name="Thomas B.C."/>
            <person name="Malmstrom R."/>
            <person name="Stieglmeier M."/>
            <person name="Klingl A."/>
            <person name="Woyke T."/>
            <person name="Ryan C.M."/>
            <person name="Banfield J.F."/>
        </authorList>
    </citation>
    <scope>NUCLEOTIDE SEQUENCE [LARGE SCALE GENOMIC DNA]</scope>
</reference>
<dbReference type="Gene3D" id="3.90.190.20">
    <property type="entry name" value="Mur ligase, C-terminal domain"/>
    <property type="match status" value="1"/>
</dbReference>
<dbReference type="GO" id="GO:0005524">
    <property type="term" value="F:ATP binding"/>
    <property type="evidence" value="ECO:0007669"/>
    <property type="project" value="UniProtKB-KW"/>
</dbReference>
<accession>A0A2M7X6K0</accession>
<evidence type="ECO:0000256" key="3">
    <source>
        <dbReference type="ARBA" id="ARBA00022840"/>
    </source>
</evidence>
<keyword evidence="1" id="KW-0436">Ligase</keyword>
<dbReference type="InterPro" id="IPR036615">
    <property type="entry name" value="Mur_ligase_C_dom_sf"/>
</dbReference>
<dbReference type="EMBL" id="PFWX01000033">
    <property type="protein sequence ID" value="PJA41621.1"/>
    <property type="molecule type" value="Genomic_DNA"/>
</dbReference>
<evidence type="ECO:0000259" key="4">
    <source>
        <dbReference type="Pfam" id="PF02875"/>
    </source>
</evidence>
<dbReference type="Proteomes" id="UP000231634">
    <property type="component" value="Unassembled WGS sequence"/>
</dbReference>
<dbReference type="Pfam" id="PF08245">
    <property type="entry name" value="Mur_ligase_M"/>
    <property type="match status" value="1"/>
</dbReference>
<dbReference type="InterPro" id="IPR051046">
    <property type="entry name" value="MurCDEF_CellWall_CoF430Synth"/>
</dbReference>
<dbReference type="InterPro" id="IPR013221">
    <property type="entry name" value="Mur_ligase_cen"/>
</dbReference>
<evidence type="ECO:0000259" key="5">
    <source>
        <dbReference type="Pfam" id="PF08245"/>
    </source>
</evidence>
<comment type="caution">
    <text evidence="6">The sequence shown here is derived from an EMBL/GenBank/DDBJ whole genome shotgun (WGS) entry which is preliminary data.</text>
</comment>
<feature type="domain" description="Mur ligase central" evidence="5">
    <location>
        <begin position="2"/>
        <end position="108"/>
    </location>
</feature>
<dbReference type="InterPro" id="IPR004101">
    <property type="entry name" value="Mur_ligase_C"/>
</dbReference>
<dbReference type="AlphaFoldDB" id="A0A2M7X6K0"/>
<name>A0A2M7X6K0_9BACT</name>
<dbReference type="SUPFAM" id="SSF53623">
    <property type="entry name" value="MurD-like peptide ligases, catalytic domain"/>
    <property type="match status" value="1"/>
</dbReference>